<dbReference type="PANTHER" id="PTHR47396">
    <property type="entry name" value="TYPE I RESTRICTION ENZYME ECOKI R PROTEIN"/>
    <property type="match status" value="1"/>
</dbReference>
<evidence type="ECO:0000313" key="4">
    <source>
        <dbReference type="Proteomes" id="UP001597094"/>
    </source>
</evidence>
<dbReference type="RefSeq" id="WP_377532732.1">
    <property type="nucleotide sequence ID" value="NZ_JBHTLD010000351.1"/>
</dbReference>
<comment type="caution">
    <text evidence="3">The sequence shown here is derived from an EMBL/GenBank/DDBJ whole genome shotgun (WGS) entry which is preliminary data.</text>
</comment>
<dbReference type="EMBL" id="JBHTLD010000351">
    <property type="protein sequence ID" value="MFD1188702.1"/>
    <property type="molecule type" value="Genomic_DNA"/>
</dbReference>
<dbReference type="InterPro" id="IPR001650">
    <property type="entry name" value="Helicase_C-like"/>
</dbReference>
<dbReference type="Pfam" id="PF04851">
    <property type="entry name" value="ResIII"/>
    <property type="match status" value="1"/>
</dbReference>
<dbReference type="InterPro" id="IPR027417">
    <property type="entry name" value="P-loop_NTPase"/>
</dbReference>
<organism evidence="3 4">
    <name type="scientific">Pontibacter rugosus</name>
    <dbReference type="NCBI Taxonomy" id="1745966"/>
    <lineage>
        <taxon>Bacteria</taxon>
        <taxon>Pseudomonadati</taxon>
        <taxon>Bacteroidota</taxon>
        <taxon>Cytophagia</taxon>
        <taxon>Cytophagales</taxon>
        <taxon>Hymenobacteraceae</taxon>
        <taxon>Pontibacter</taxon>
    </lineage>
</organism>
<dbReference type="InterPro" id="IPR014001">
    <property type="entry name" value="Helicase_ATP-bd"/>
</dbReference>
<name>A0ABW3SWC2_9BACT</name>
<keyword evidence="3" id="KW-0347">Helicase</keyword>
<reference evidence="4" key="1">
    <citation type="journal article" date="2019" name="Int. J. Syst. Evol. Microbiol.">
        <title>The Global Catalogue of Microorganisms (GCM) 10K type strain sequencing project: providing services to taxonomists for standard genome sequencing and annotation.</title>
        <authorList>
            <consortium name="The Broad Institute Genomics Platform"/>
            <consortium name="The Broad Institute Genome Sequencing Center for Infectious Disease"/>
            <person name="Wu L."/>
            <person name="Ma J."/>
        </authorList>
    </citation>
    <scope>NUCLEOTIDE SEQUENCE [LARGE SCALE GENOMIC DNA]</scope>
    <source>
        <strain evidence="4">JCM 31319</strain>
    </source>
</reference>
<dbReference type="CDD" id="cd18785">
    <property type="entry name" value="SF2_C"/>
    <property type="match status" value="1"/>
</dbReference>
<keyword evidence="3" id="KW-0547">Nucleotide-binding</keyword>
<evidence type="ECO:0000259" key="1">
    <source>
        <dbReference type="PROSITE" id="PS51192"/>
    </source>
</evidence>
<dbReference type="SMART" id="SM00487">
    <property type="entry name" value="DEXDc"/>
    <property type="match status" value="1"/>
</dbReference>
<dbReference type="PROSITE" id="PS51192">
    <property type="entry name" value="HELICASE_ATP_BIND_1"/>
    <property type="match status" value="1"/>
</dbReference>
<proteinExistence type="predicted"/>
<feature type="domain" description="Helicase ATP-binding" evidence="1">
    <location>
        <begin position="175"/>
        <end position="327"/>
    </location>
</feature>
<sequence>MARHFLNEPRVQKVSNRLIDMFLQHGSGRAVHRTLLQGLESNDREEAIQELHLNKIFALLSGEPTKAINTKSLDAVEAALALQTAIEDGEGVSDKIRTSIIQSASLQEDTDLQKILLGTAKKTGYPVGVIQKVLQLNSTRTPFKTQTQSVKSYPTKQLEPDWSFQDEAIQACLNAFRGKPNHKVGLVLPTGGGKTRVAMSILLQWLATAERDDTKVLWLTHRRQLKRQAWRELQRALNEKQSKLPSSAVSLLEKRVEFVMLNDLSRALEENEGKIELVVVDEAHHAAANSYQPLFNVMQLRGLFLTATPNRMDELPIGIDEVAYSTTYRELFKRGVIVEPTFLDPIQAPDWLEARDLHNLANLAIERTEIDFRKLLISVSKKEHAEKLYQVLSTMLDGTDEHPLSSDNIVYVHGSGSSTGIDAEEALDEFSAFPRGILIATGQLIGEGFDDPSIDSIIVTYASSSMSHLMQLVGRVIRFDPHKTSAYVIQARASELDYYFEQGWLYQDISDSLRPRLKDFTYSSIEDLKDKIDMLLRNSNVQEETRVRIMKESMDISAGERYHLLLTGRPYYGNKSDFETNSTWEAILVKPNTKVTFHNIFNSYSDIGVKLESFDQLSFLMRLAEVDSTKGSNWKSYMDMLHAMRNAYLETRGLSYSGEGYRGYEEFPQPGTTWLTYCTFTYRADVPEDFDTFLSDTVNKDEITSLFLSDRDKWKSAIKVLLPLAGTYAFLLEENQVNWLDEQRALLAQILSNTKPKDSFAAVEQWRLGLMSIPLPYMAITNLGYFINEIRFKEYSYSF</sequence>
<gene>
    <name evidence="3" type="ORF">ACFQ2O_21015</name>
</gene>
<evidence type="ECO:0000313" key="3">
    <source>
        <dbReference type="EMBL" id="MFD1188702.1"/>
    </source>
</evidence>
<dbReference type="Proteomes" id="UP001597094">
    <property type="component" value="Unassembled WGS sequence"/>
</dbReference>
<dbReference type="InterPro" id="IPR006935">
    <property type="entry name" value="Helicase/UvrB_N"/>
</dbReference>
<keyword evidence="4" id="KW-1185">Reference proteome</keyword>
<dbReference type="GO" id="GO:0016787">
    <property type="term" value="F:hydrolase activity"/>
    <property type="evidence" value="ECO:0007669"/>
    <property type="project" value="UniProtKB-KW"/>
</dbReference>
<evidence type="ECO:0000259" key="2">
    <source>
        <dbReference type="PROSITE" id="PS51194"/>
    </source>
</evidence>
<dbReference type="PROSITE" id="PS51194">
    <property type="entry name" value="HELICASE_CTER"/>
    <property type="match status" value="1"/>
</dbReference>
<dbReference type="SUPFAM" id="SSF52540">
    <property type="entry name" value="P-loop containing nucleoside triphosphate hydrolases"/>
    <property type="match status" value="1"/>
</dbReference>
<dbReference type="InterPro" id="IPR050742">
    <property type="entry name" value="Helicase_Restrict-Modif_Enz"/>
</dbReference>
<keyword evidence="3" id="KW-0378">Hydrolase</keyword>
<protein>
    <submittedName>
        <fullName evidence="3">DEAD/DEAH box helicase</fullName>
        <ecNumber evidence="3">3.6.4.-</ecNumber>
    </submittedName>
</protein>
<keyword evidence="3" id="KW-0067">ATP-binding</keyword>
<feature type="domain" description="Helicase C-terminal" evidence="2">
    <location>
        <begin position="364"/>
        <end position="536"/>
    </location>
</feature>
<dbReference type="PANTHER" id="PTHR47396:SF1">
    <property type="entry name" value="ATP-DEPENDENT HELICASE IRC3-RELATED"/>
    <property type="match status" value="1"/>
</dbReference>
<accession>A0ABW3SWC2</accession>
<dbReference type="Gene3D" id="3.40.50.300">
    <property type="entry name" value="P-loop containing nucleotide triphosphate hydrolases"/>
    <property type="match status" value="2"/>
</dbReference>
<dbReference type="Pfam" id="PF00271">
    <property type="entry name" value="Helicase_C"/>
    <property type="match status" value="1"/>
</dbReference>
<dbReference type="EC" id="3.6.4.-" evidence="3"/>
<dbReference type="GO" id="GO:0004386">
    <property type="term" value="F:helicase activity"/>
    <property type="evidence" value="ECO:0007669"/>
    <property type="project" value="UniProtKB-KW"/>
</dbReference>